<dbReference type="InterPro" id="IPR035965">
    <property type="entry name" value="PAS-like_dom_sf"/>
</dbReference>
<evidence type="ECO:0000259" key="4">
    <source>
        <dbReference type="PROSITE" id="PS01124"/>
    </source>
</evidence>
<dbReference type="SUPFAM" id="SSF46689">
    <property type="entry name" value="Homeodomain-like"/>
    <property type="match status" value="2"/>
</dbReference>
<reference evidence="5" key="1">
    <citation type="submission" date="2020-12" db="EMBL/GenBank/DDBJ databases">
        <title>The genome sequence of Inhella sp. 1Y17.</title>
        <authorList>
            <person name="Liu Y."/>
        </authorList>
    </citation>
    <scope>NUCLEOTIDE SEQUENCE</scope>
    <source>
        <strain evidence="5">1Y17</strain>
    </source>
</reference>
<dbReference type="SMART" id="SM00342">
    <property type="entry name" value="HTH_ARAC"/>
    <property type="match status" value="1"/>
</dbReference>
<evidence type="ECO:0000256" key="3">
    <source>
        <dbReference type="ARBA" id="ARBA00023163"/>
    </source>
</evidence>
<dbReference type="PROSITE" id="PS00041">
    <property type="entry name" value="HTH_ARAC_FAMILY_1"/>
    <property type="match status" value="1"/>
</dbReference>
<dbReference type="InterPro" id="IPR013656">
    <property type="entry name" value="PAS_4"/>
</dbReference>
<dbReference type="InterPro" id="IPR018062">
    <property type="entry name" value="HTH_AraC-typ_CS"/>
</dbReference>
<organism evidence="5 6">
    <name type="scientific">Inhella proteolytica</name>
    <dbReference type="NCBI Taxonomy" id="2795029"/>
    <lineage>
        <taxon>Bacteria</taxon>
        <taxon>Pseudomonadati</taxon>
        <taxon>Pseudomonadota</taxon>
        <taxon>Betaproteobacteria</taxon>
        <taxon>Burkholderiales</taxon>
        <taxon>Sphaerotilaceae</taxon>
        <taxon>Inhella</taxon>
    </lineage>
</organism>
<dbReference type="InterPro" id="IPR018060">
    <property type="entry name" value="HTH_AraC"/>
</dbReference>
<dbReference type="Pfam" id="PF12833">
    <property type="entry name" value="HTH_18"/>
    <property type="match status" value="1"/>
</dbReference>
<gene>
    <name evidence="5" type="ORF">I7X39_22010</name>
</gene>
<dbReference type="RefSeq" id="WP_198113528.1">
    <property type="nucleotide sequence ID" value="NZ_JAEDAK010000026.1"/>
</dbReference>
<dbReference type="PANTHER" id="PTHR46796">
    <property type="entry name" value="HTH-TYPE TRANSCRIPTIONAL ACTIVATOR RHAS-RELATED"/>
    <property type="match status" value="1"/>
</dbReference>
<dbReference type="SUPFAM" id="SSF55785">
    <property type="entry name" value="PYP-like sensor domain (PAS domain)"/>
    <property type="match status" value="1"/>
</dbReference>
<evidence type="ECO:0000313" key="5">
    <source>
        <dbReference type="EMBL" id="MBH9579580.1"/>
    </source>
</evidence>
<dbReference type="InterPro" id="IPR020449">
    <property type="entry name" value="Tscrpt_reg_AraC-type_HTH"/>
</dbReference>
<dbReference type="Proteomes" id="UP000613266">
    <property type="component" value="Unassembled WGS sequence"/>
</dbReference>
<dbReference type="Pfam" id="PF08448">
    <property type="entry name" value="PAS_4"/>
    <property type="match status" value="1"/>
</dbReference>
<dbReference type="PROSITE" id="PS01124">
    <property type="entry name" value="HTH_ARAC_FAMILY_2"/>
    <property type="match status" value="1"/>
</dbReference>
<proteinExistence type="predicted"/>
<name>A0A931J7A7_9BURK</name>
<dbReference type="Gene3D" id="3.30.450.20">
    <property type="entry name" value="PAS domain"/>
    <property type="match status" value="1"/>
</dbReference>
<dbReference type="Gene3D" id="1.10.10.60">
    <property type="entry name" value="Homeodomain-like"/>
    <property type="match status" value="1"/>
</dbReference>
<sequence>MQTRLAPFPLLRPLPPAAAPRGAQADAAQTLLGPCDLKLVEQLFDQLPDVVFFAKDLQARYVALNHSLVRRSGQRSKQALLGRTAAQLFPGAMGETFLAQDRNVIKSGKPIHRYLELHVYANREPGWCLTQKLPLHDPQGAVVGVAGISRDLGLPDRNNPVYPQVAEVAEQLRRNFSEPLQLTELARGAGLSLDRLERLFQRIFEITPREMLLQARLDAARALLENEPRLSVAAIAAQCGYSDHSAFTRQFRATTSLTPSQYRALVVQRAAA</sequence>
<feature type="domain" description="HTH araC/xylS-type" evidence="4">
    <location>
        <begin position="166"/>
        <end position="265"/>
    </location>
</feature>
<comment type="caution">
    <text evidence="5">The sequence shown here is derived from an EMBL/GenBank/DDBJ whole genome shotgun (WGS) entry which is preliminary data.</text>
</comment>
<dbReference type="GO" id="GO:0003700">
    <property type="term" value="F:DNA-binding transcription factor activity"/>
    <property type="evidence" value="ECO:0007669"/>
    <property type="project" value="InterPro"/>
</dbReference>
<dbReference type="InterPro" id="IPR009057">
    <property type="entry name" value="Homeodomain-like_sf"/>
</dbReference>
<evidence type="ECO:0000256" key="1">
    <source>
        <dbReference type="ARBA" id="ARBA00023015"/>
    </source>
</evidence>
<evidence type="ECO:0000313" key="6">
    <source>
        <dbReference type="Proteomes" id="UP000613266"/>
    </source>
</evidence>
<dbReference type="EMBL" id="JAEDAK010000026">
    <property type="protein sequence ID" value="MBH9579580.1"/>
    <property type="molecule type" value="Genomic_DNA"/>
</dbReference>
<protein>
    <submittedName>
        <fullName evidence="5">AraC family transcriptional regulator</fullName>
    </submittedName>
</protein>
<dbReference type="PRINTS" id="PR00032">
    <property type="entry name" value="HTHARAC"/>
</dbReference>
<keyword evidence="1" id="KW-0805">Transcription regulation</keyword>
<dbReference type="PANTHER" id="PTHR46796:SF13">
    <property type="entry name" value="HTH-TYPE TRANSCRIPTIONAL ACTIVATOR RHAS"/>
    <property type="match status" value="1"/>
</dbReference>
<keyword evidence="2" id="KW-0238">DNA-binding</keyword>
<keyword evidence="6" id="KW-1185">Reference proteome</keyword>
<dbReference type="InterPro" id="IPR050204">
    <property type="entry name" value="AraC_XylS_family_regulators"/>
</dbReference>
<dbReference type="GO" id="GO:0043565">
    <property type="term" value="F:sequence-specific DNA binding"/>
    <property type="evidence" value="ECO:0007669"/>
    <property type="project" value="InterPro"/>
</dbReference>
<keyword evidence="3" id="KW-0804">Transcription</keyword>
<evidence type="ECO:0000256" key="2">
    <source>
        <dbReference type="ARBA" id="ARBA00023125"/>
    </source>
</evidence>
<dbReference type="AlphaFoldDB" id="A0A931J7A7"/>
<accession>A0A931J7A7</accession>